<reference evidence="4 5" key="1">
    <citation type="journal article" date="2021" name="BMC Genomics">
        <title>Datura genome reveals duplications of psychoactive alkaloid biosynthetic genes and high mutation rate following tissue culture.</title>
        <authorList>
            <person name="Rajewski A."/>
            <person name="Carter-House D."/>
            <person name="Stajich J."/>
            <person name="Litt A."/>
        </authorList>
    </citation>
    <scope>NUCLEOTIDE SEQUENCE [LARGE SCALE GENOMIC DNA]</scope>
    <source>
        <strain evidence="4">AR-01</strain>
    </source>
</reference>
<dbReference type="SUPFAM" id="SSF49590">
    <property type="entry name" value="PHL pollen allergen"/>
    <property type="match status" value="1"/>
</dbReference>
<protein>
    <recommendedName>
        <fullName evidence="1">Expansin</fullName>
    </recommendedName>
</protein>
<keyword evidence="1" id="KW-0134">Cell wall</keyword>
<organism evidence="4 5">
    <name type="scientific">Datura stramonium</name>
    <name type="common">Jimsonweed</name>
    <name type="synonym">Common thornapple</name>
    <dbReference type="NCBI Taxonomy" id="4076"/>
    <lineage>
        <taxon>Eukaryota</taxon>
        <taxon>Viridiplantae</taxon>
        <taxon>Streptophyta</taxon>
        <taxon>Embryophyta</taxon>
        <taxon>Tracheophyta</taxon>
        <taxon>Spermatophyta</taxon>
        <taxon>Magnoliopsida</taxon>
        <taxon>eudicotyledons</taxon>
        <taxon>Gunneridae</taxon>
        <taxon>Pentapetalae</taxon>
        <taxon>asterids</taxon>
        <taxon>lamiids</taxon>
        <taxon>Solanales</taxon>
        <taxon>Solanaceae</taxon>
        <taxon>Solanoideae</taxon>
        <taxon>Datureae</taxon>
        <taxon>Datura</taxon>
    </lineage>
</organism>
<evidence type="ECO:0000313" key="4">
    <source>
        <dbReference type="EMBL" id="MCD7458231.1"/>
    </source>
</evidence>
<dbReference type="PROSITE" id="PS50843">
    <property type="entry name" value="EXPANSIN_CBD"/>
    <property type="match status" value="1"/>
</dbReference>
<feature type="transmembrane region" description="Helical" evidence="2">
    <location>
        <begin position="6"/>
        <end position="23"/>
    </location>
</feature>
<dbReference type="PRINTS" id="PR01226">
    <property type="entry name" value="EXPANSIN"/>
</dbReference>
<dbReference type="InterPro" id="IPR007118">
    <property type="entry name" value="Expan_Lol_pI"/>
</dbReference>
<sequence length="154" mass="17643">MANHQSFFILLISIVIIFSVVAFESKERELVVMEIYSSKGTAWKQQHSAQHSLTKEGSSLRSKEILIGFLFLFTMWRQAGDVSSVKIKGSKTGWMQMSRNWGQNWQTSQQLTGQSLSFLVQTSDGRWLQSDNVVPANWQFGQTFQAKNNFKLIM</sequence>
<gene>
    <name evidence="4" type="ORF">HAX54_037594</name>
</gene>
<comment type="caution">
    <text evidence="4">The sequence shown here is derived from an EMBL/GenBank/DDBJ whole genome shotgun (WGS) entry which is preliminary data.</text>
</comment>
<dbReference type="InterPro" id="IPR007117">
    <property type="entry name" value="Expansin_CBD"/>
</dbReference>
<feature type="domain" description="Expansin-like CBD" evidence="3">
    <location>
        <begin position="67"/>
        <end position="146"/>
    </location>
</feature>
<evidence type="ECO:0000313" key="5">
    <source>
        <dbReference type="Proteomes" id="UP000823775"/>
    </source>
</evidence>
<keyword evidence="2" id="KW-1133">Transmembrane helix</keyword>
<comment type="function">
    <text evidence="1">Causes loosening and extension of plant cell walls by disrupting non-covalent bonding between cellulose microfibrils and matrix glucans. No enzymatic activity has been found.</text>
</comment>
<dbReference type="Proteomes" id="UP000823775">
    <property type="component" value="Unassembled WGS sequence"/>
</dbReference>
<comment type="subcellular location">
    <subcellularLocation>
        <location evidence="1">Secreted</location>
        <location evidence="1">Cell wall</location>
    </subcellularLocation>
    <subcellularLocation>
        <location evidence="1">Membrane</location>
        <topology evidence="1">Peripheral membrane protein</topology>
    </subcellularLocation>
</comment>
<evidence type="ECO:0000256" key="2">
    <source>
        <dbReference type="SAM" id="Phobius"/>
    </source>
</evidence>
<dbReference type="PRINTS" id="PR01225">
    <property type="entry name" value="EXPANSNFAMLY"/>
</dbReference>
<proteinExistence type="inferred from homology"/>
<comment type="similarity">
    <text evidence="1">Belongs to the expansin family. Expansin A subfamily.</text>
</comment>
<evidence type="ECO:0000256" key="1">
    <source>
        <dbReference type="RuleBase" id="RU365023"/>
    </source>
</evidence>
<keyword evidence="2" id="KW-0812">Transmembrane</keyword>
<accession>A0ABS8SH35</accession>
<dbReference type="Pfam" id="PF01357">
    <property type="entry name" value="Expansin_C"/>
    <property type="match status" value="1"/>
</dbReference>
<keyword evidence="2" id="KW-0472">Membrane</keyword>
<dbReference type="InterPro" id="IPR002963">
    <property type="entry name" value="Expansin"/>
</dbReference>
<evidence type="ECO:0000259" key="3">
    <source>
        <dbReference type="PROSITE" id="PS50843"/>
    </source>
</evidence>
<keyword evidence="5" id="KW-1185">Reference proteome</keyword>
<keyword evidence="1" id="KW-0961">Cell wall biogenesis/degradation</keyword>
<name>A0ABS8SH35_DATST</name>
<dbReference type="EMBL" id="JACEIK010000505">
    <property type="protein sequence ID" value="MCD7458231.1"/>
    <property type="molecule type" value="Genomic_DNA"/>
</dbReference>
<keyword evidence="1" id="KW-0964">Secreted</keyword>
<dbReference type="Gene3D" id="2.60.40.760">
    <property type="entry name" value="Expansin, cellulose-binding-like domain"/>
    <property type="match status" value="1"/>
</dbReference>
<dbReference type="PANTHER" id="PTHR31867">
    <property type="entry name" value="EXPANSIN-A15"/>
    <property type="match status" value="1"/>
</dbReference>
<dbReference type="InterPro" id="IPR036749">
    <property type="entry name" value="Expansin_CBD_sf"/>
</dbReference>